<dbReference type="EMBL" id="UGHJ01000001">
    <property type="protein sequence ID" value="STO69193.1"/>
    <property type="molecule type" value="Genomic_DNA"/>
</dbReference>
<dbReference type="Proteomes" id="UP000254329">
    <property type="component" value="Unassembled WGS sequence"/>
</dbReference>
<feature type="domain" description="Dihydroorotate dehydrogenase catalytic" evidence="10">
    <location>
        <begin position="76"/>
        <end position="334"/>
    </location>
</feature>
<dbReference type="InterPro" id="IPR033886">
    <property type="entry name" value="DHOD_1A"/>
</dbReference>
<dbReference type="GO" id="GO:1990663">
    <property type="term" value="F:dihydroorotate dehydrogenase (fumarate) activity"/>
    <property type="evidence" value="ECO:0007669"/>
    <property type="project" value="UniProtKB-EC"/>
</dbReference>
<comment type="cofactor">
    <cofactor evidence="1">
        <name>FMN</name>
        <dbReference type="ChEBI" id="CHEBI:58210"/>
    </cofactor>
</comment>
<comment type="subcellular location">
    <subcellularLocation>
        <location evidence="2">Cytoplasm</location>
    </subcellularLocation>
</comment>
<evidence type="ECO:0000256" key="5">
    <source>
        <dbReference type="ARBA" id="ARBA00022490"/>
    </source>
</evidence>
<evidence type="ECO:0000313" key="11">
    <source>
        <dbReference type="EMBL" id="STO59469.1"/>
    </source>
</evidence>
<protein>
    <submittedName>
        <fullName evidence="11">Dihydroorotate oxidase B, catalytic subunit</fullName>
        <ecNumber evidence="11">1.3.98.1</ecNumber>
    </submittedName>
</protein>
<dbReference type="InterPro" id="IPR005720">
    <property type="entry name" value="Dihydroorotate_DH_cat"/>
</dbReference>
<dbReference type="CDD" id="cd04741">
    <property type="entry name" value="DHOD_1A_like"/>
    <property type="match status" value="1"/>
</dbReference>
<dbReference type="EC" id="1.3.98.1" evidence="11"/>
<dbReference type="GO" id="GO:0006221">
    <property type="term" value="P:pyrimidine nucleotide biosynthetic process"/>
    <property type="evidence" value="ECO:0007669"/>
    <property type="project" value="UniProtKB-KW"/>
</dbReference>
<evidence type="ECO:0000256" key="2">
    <source>
        <dbReference type="ARBA" id="ARBA00004496"/>
    </source>
</evidence>
<dbReference type="Gene3D" id="3.20.20.70">
    <property type="entry name" value="Aldolase class I"/>
    <property type="match status" value="1"/>
</dbReference>
<dbReference type="GO" id="GO:0006207">
    <property type="term" value="P:'de novo' pyrimidine nucleobase biosynthetic process"/>
    <property type="evidence" value="ECO:0007669"/>
    <property type="project" value="TreeGrafter"/>
</dbReference>
<dbReference type="InterPro" id="IPR050074">
    <property type="entry name" value="DHO_dehydrogenase"/>
</dbReference>
<dbReference type="InterPro" id="IPR023359">
    <property type="entry name" value="Dihydro_DH_chainA_dom2"/>
</dbReference>
<evidence type="ECO:0000259" key="10">
    <source>
        <dbReference type="Pfam" id="PF01180"/>
    </source>
</evidence>
<organism evidence="11 13">
    <name type="scientific">Canicola haemoglobinophilus</name>
    <dbReference type="NCBI Taxonomy" id="733"/>
    <lineage>
        <taxon>Bacteria</taxon>
        <taxon>Pseudomonadati</taxon>
        <taxon>Pseudomonadota</taxon>
        <taxon>Gammaproteobacteria</taxon>
        <taxon>Pasteurellales</taxon>
        <taxon>Pasteurellaceae</taxon>
        <taxon>Canicola</taxon>
    </lineage>
</organism>
<keyword evidence="6" id="KW-0285">Flavoprotein</keyword>
<evidence type="ECO:0000256" key="6">
    <source>
        <dbReference type="ARBA" id="ARBA00022630"/>
    </source>
</evidence>
<evidence type="ECO:0000256" key="7">
    <source>
        <dbReference type="ARBA" id="ARBA00022643"/>
    </source>
</evidence>
<keyword evidence="5" id="KW-0963">Cytoplasm</keyword>
<evidence type="ECO:0000313" key="12">
    <source>
        <dbReference type="EMBL" id="STO69193.1"/>
    </source>
</evidence>
<dbReference type="RefSeq" id="WP_078218504.1">
    <property type="nucleotide sequence ID" value="NZ_MUXZ01000017.1"/>
</dbReference>
<dbReference type="PANTHER" id="PTHR48109:SF1">
    <property type="entry name" value="DIHYDROOROTATE DEHYDROGENASE (FUMARATE)"/>
    <property type="match status" value="1"/>
</dbReference>
<keyword evidence="7" id="KW-0288">FMN</keyword>
<evidence type="ECO:0000256" key="1">
    <source>
        <dbReference type="ARBA" id="ARBA00001917"/>
    </source>
</evidence>
<evidence type="ECO:0000256" key="4">
    <source>
        <dbReference type="ARBA" id="ARBA00008008"/>
    </source>
</evidence>
<comment type="similarity">
    <text evidence="4">Belongs to the dihydroorotate dehydrogenase family. Type 1 subfamily.</text>
</comment>
<dbReference type="STRING" id="733.B0186_06210"/>
<comment type="pathway">
    <text evidence="3">Pyrimidine metabolism; UMP biosynthesis via de novo pathway.</text>
</comment>
<evidence type="ECO:0000313" key="13">
    <source>
        <dbReference type="Proteomes" id="UP000254329"/>
    </source>
</evidence>
<accession>A0A1V4B113</accession>
<keyword evidence="8" id="KW-0665">Pyrimidine biosynthesis</keyword>
<reference evidence="13 14" key="1">
    <citation type="submission" date="2018-06" db="EMBL/GenBank/DDBJ databases">
        <authorList>
            <consortium name="Pathogen Informatics"/>
            <person name="Doyle S."/>
        </authorList>
    </citation>
    <scope>NUCLEOTIDE SEQUENCE [LARGE SCALE GENOMIC DNA]</scope>
    <source>
        <strain evidence="11 13">NCTC1659</strain>
        <strain evidence="12 14">NCTC8540</strain>
    </source>
</reference>
<dbReference type="EMBL" id="UGHF01000001">
    <property type="protein sequence ID" value="STO59469.1"/>
    <property type="molecule type" value="Genomic_DNA"/>
</dbReference>
<keyword evidence="13" id="KW-1185">Reference proteome</keyword>
<dbReference type="Pfam" id="PF01180">
    <property type="entry name" value="DHO_dh"/>
    <property type="match status" value="1"/>
</dbReference>
<dbReference type="Gene3D" id="2.30.26.10">
    <property type="entry name" value="Dihydroorotate Dehydrogenase A, chain A, domain 2"/>
    <property type="match status" value="1"/>
</dbReference>
<dbReference type="InterPro" id="IPR013785">
    <property type="entry name" value="Aldolase_TIM"/>
</dbReference>
<proteinExistence type="inferred from homology"/>
<sequence>MKTLHINPPLLNTPCPWAKTLDQLRELYHCKSTGAVTTRTSMIDGFPDDPAVNQFVFFNPSDHSPSIPNLSESTPDQTATLNTIGFSPFTLDEYLSFIQTISDELPADFQLKPFIVSVTGTPEEMGKAYEKITAFQPKVKMDLAMEINLSCPNIPGKISPAYDRDELLTYLNQLNQTIAQLKQANQYLELPIGIKTPPFTYQEQYDRVIDALLSISQQQGLPIQFIVSTNTLGSSLLLQSQDLPNTVLKSMAGTGIGGMAGAPIHPLALGNVYTLRKMLDQHPELQSLQLIGVGGVSDIGGYQRMKAVGAYAVGIASAIGSKGVGVFDEIHQHIS</sequence>
<gene>
    <name evidence="11" type="primary">pyrDA</name>
    <name evidence="11" type="ORF">NCTC1659_00718</name>
    <name evidence="12" type="ORF">NCTC8540_01717</name>
</gene>
<dbReference type="Proteomes" id="UP000254496">
    <property type="component" value="Unassembled WGS sequence"/>
</dbReference>
<evidence type="ECO:0000256" key="9">
    <source>
        <dbReference type="ARBA" id="ARBA00023002"/>
    </source>
</evidence>
<dbReference type="AlphaFoldDB" id="A0A1V4B113"/>
<evidence type="ECO:0000256" key="8">
    <source>
        <dbReference type="ARBA" id="ARBA00022975"/>
    </source>
</evidence>
<dbReference type="OrthoDB" id="9794954at2"/>
<evidence type="ECO:0000256" key="3">
    <source>
        <dbReference type="ARBA" id="ARBA00004725"/>
    </source>
</evidence>
<keyword evidence="9 11" id="KW-0560">Oxidoreductase</keyword>
<dbReference type="PANTHER" id="PTHR48109">
    <property type="entry name" value="DIHYDROOROTATE DEHYDROGENASE (QUINONE), MITOCHONDRIAL-RELATED"/>
    <property type="match status" value="1"/>
</dbReference>
<evidence type="ECO:0000313" key="14">
    <source>
        <dbReference type="Proteomes" id="UP000254496"/>
    </source>
</evidence>
<dbReference type="GO" id="GO:0005737">
    <property type="term" value="C:cytoplasm"/>
    <property type="evidence" value="ECO:0007669"/>
    <property type="project" value="UniProtKB-SubCell"/>
</dbReference>
<name>A0A1V4B113_9PAST</name>
<dbReference type="SUPFAM" id="SSF51395">
    <property type="entry name" value="FMN-linked oxidoreductases"/>
    <property type="match status" value="1"/>
</dbReference>